<dbReference type="GO" id="GO:0005634">
    <property type="term" value="C:nucleus"/>
    <property type="evidence" value="ECO:0007669"/>
    <property type="project" value="UniProtKB-SubCell"/>
</dbReference>
<evidence type="ECO:0000256" key="8">
    <source>
        <dbReference type="ARBA" id="ARBA00023172"/>
    </source>
</evidence>
<dbReference type="Gene3D" id="3.40.50.12650">
    <property type="match status" value="1"/>
</dbReference>
<evidence type="ECO:0000256" key="5">
    <source>
        <dbReference type="ARBA" id="ARBA00022763"/>
    </source>
</evidence>
<dbReference type="SUPFAM" id="SSF56281">
    <property type="entry name" value="Metallo-hydrolase/oxidoreductase"/>
    <property type="match status" value="1"/>
</dbReference>
<keyword evidence="3" id="KW-0540">Nuclease</keyword>
<dbReference type="InterPro" id="IPR011084">
    <property type="entry name" value="DRMBL"/>
</dbReference>
<dbReference type="AlphaFoldDB" id="A0A9I9DJ81"/>
<keyword evidence="4" id="KW-0255">Endonuclease</keyword>
<dbReference type="PANTHER" id="PTHR23240">
    <property type="entry name" value="DNA CROSS-LINK REPAIR PROTEIN PSO2/SNM1-RELATED"/>
    <property type="match status" value="1"/>
</dbReference>
<comment type="subcellular location">
    <subcellularLocation>
        <location evidence="1">Nucleus</location>
    </subcellularLocation>
</comment>
<evidence type="ECO:0000256" key="9">
    <source>
        <dbReference type="ARBA" id="ARBA00023204"/>
    </source>
</evidence>
<dbReference type="GO" id="GO:0006310">
    <property type="term" value="P:DNA recombination"/>
    <property type="evidence" value="ECO:0007669"/>
    <property type="project" value="UniProtKB-KW"/>
</dbReference>
<dbReference type="GO" id="GO:0003684">
    <property type="term" value="F:damaged DNA binding"/>
    <property type="evidence" value="ECO:0007669"/>
    <property type="project" value="TreeGrafter"/>
</dbReference>
<keyword evidence="7" id="KW-0269">Exonuclease</keyword>
<evidence type="ECO:0000256" key="12">
    <source>
        <dbReference type="ARBA" id="ARBA00042677"/>
    </source>
</evidence>
<organism evidence="14">
    <name type="scientific">Cucumis melo</name>
    <name type="common">Muskmelon</name>
    <dbReference type="NCBI Taxonomy" id="3656"/>
    <lineage>
        <taxon>Eukaryota</taxon>
        <taxon>Viridiplantae</taxon>
        <taxon>Streptophyta</taxon>
        <taxon>Embryophyta</taxon>
        <taxon>Tracheophyta</taxon>
        <taxon>Spermatophyta</taxon>
        <taxon>Magnoliopsida</taxon>
        <taxon>eudicotyledons</taxon>
        <taxon>Gunneridae</taxon>
        <taxon>Pentapetalae</taxon>
        <taxon>rosids</taxon>
        <taxon>fabids</taxon>
        <taxon>Cucurbitales</taxon>
        <taxon>Cucurbitaceae</taxon>
        <taxon>Benincaseae</taxon>
        <taxon>Cucumis</taxon>
    </lineage>
</organism>
<proteinExistence type="inferred from homology"/>
<dbReference type="Pfam" id="PF07522">
    <property type="entry name" value="DRMBL"/>
    <property type="match status" value="1"/>
</dbReference>
<keyword evidence="6" id="KW-0378">Hydrolase</keyword>
<keyword evidence="5" id="KW-0227">DNA damage</keyword>
<sequence>MENGLISVDRWSDGSQIYFLTHLHSDHTKGLSSQWSKGPLFCSRLTAKLFPFKFPNFNLSLLRVLEIGLWHSISLISPSSGSRKVIKVLAIDAHHCPGRTMFLFLFVARAESELVDQAFTCAVSFLLRSGAVMLLFRGDFGCLMYTGDFRWEMSSERANKGRIALLNALEDNTVDILYLDNTYCNPSYAFPSREIAARQIVDIIASHPQHDIIIGINSLGKEDLLVHISRMLGLKVWVWPERLQTMHLLGFNDEFTTKTNLTRVRAVPRYSFSIDTLEGLNQMRPTIGIMPSGLPWVVRPHEGDGIHSGSLLTTRYRRSKLNENGRFLIEKQTGKVESVTKLHNYIFSVPYSDHACFSEIQEFIKLVRPTTIKGIVSSSSCYIEPLYYFGRLCGAKQPVNKFHHKKKGTEKVEKNVDIKFVNSKKGTNAGILNAGVRLGRVSALRRVQRGARLPEDDCL</sequence>
<keyword evidence="9" id="KW-0234">DNA repair</keyword>
<protein>
    <recommendedName>
        <fullName evidence="11">Protein artemis</fullName>
    </recommendedName>
    <alternativeName>
        <fullName evidence="12">DNA cross-link repair 1C protein</fullName>
    </alternativeName>
</protein>
<evidence type="ECO:0000256" key="2">
    <source>
        <dbReference type="ARBA" id="ARBA00010304"/>
    </source>
</evidence>
<reference evidence="14" key="1">
    <citation type="submission" date="2023-03" db="UniProtKB">
        <authorList>
            <consortium name="EnsemblPlants"/>
        </authorList>
    </citation>
    <scope>IDENTIFICATION</scope>
</reference>
<evidence type="ECO:0000256" key="6">
    <source>
        <dbReference type="ARBA" id="ARBA00022801"/>
    </source>
</evidence>
<comment type="similarity">
    <text evidence="2">Belongs to the DNA repair metallo-beta-lactamase (DRMBL) family.</text>
</comment>
<dbReference type="InterPro" id="IPR036866">
    <property type="entry name" value="RibonucZ/Hydroxyglut_hydro"/>
</dbReference>
<keyword evidence="8" id="KW-0233">DNA recombination</keyword>
<evidence type="ECO:0000256" key="10">
    <source>
        <dbReference type="ARBA" id="ARBA00023242"/>
    </source>
</evidence>
<dbReference type="GO" id="GO:0035312">
    <property type="term" value="F:5'-3' DNA exonuclease activity"/>
    <property type="evidence" value="ECO:0007669"/>
    <property type="project" value="TreeGrafter"/>
</dbReference>
<feature type="domain" description="DNA repair metallo-beta-lactamase" evidence="13">
    <location>
        <begin position="254"/>
        <end position="376"/>
    </location>
</feature>
<evidence type="ECO:0000256" key="7">
    <source>
        <dbReference type="ARBA" id="ARBA00022839"/>
    </source>
</evidence>
<dbReference type="GO" id="GO:0036297">
    <property type="term" value="P:interstrand cross-link repair"/>
    <property type="evidence" value="ECO:0007669"/>
    <property type="project" value="TreeGrafter"/>
</dbReference>
<evidence type="ECO:0000313" key="14">
    <source>
        <dbReference type="EnsemblPlants" id="MELO3C018779.2.1"/>
    </source>
</evidence>
<accession>A0A9I9DJ81</accession>
<evidence type="ECO:0000256" key="11">
    <source>
        <dbReference type="ARBA" id="ARBA00039759"/>
    </source>
</evidence>
<dbReference type="GO" id="GO:0006303">
    <property type="term" value="P:double-strand break repair via nonhomologous end joining"/>
    <property type="evidence" value="ECO:0007669"/>
    <property type="project" value="TreeGrafter"/>
</dbReference>
<dbReference type="PANTHER" id="PTHR23240:SF8">
    <property type="entry name" value="PROTEIN ARTEMIS"/>
    <property type="match status" value="1"/>
</dbReference>
<dbReference type="Gene3D" id="3.60.15.10">
    <property type="entry name" value="Ribonuclease Z/Hydroxyacylglutathione hydrolase-like"/>
    <property type="match status" value="1"/>
</dbReference>
<evidence type="ECO:0000259" key="13">
    <source>
        <dbReference type="Pfam" id="PF07522"/>
    </source>
</evidence>
<keyword evidence="10" id="KW-0539">Nucleus</keyword>
<dbReference type="Gramene" id="MELO3C018779.2.1">
    <property type="protein sequence ID" value="MELO3C018779.2.1"/>
    <property type="gene ID" value="MELO3C018779.2"/>
</dbReference>
<evidence type="ECO:0000256" key="3">
    <source>
        <dbReference type="ARBA" id="ARBA00022722"/>
    </source>
</evidence>
<evidence type="ECO:0000256" key="1">
    <source>
        <dbReference type="ARBA" id="ARBA00004123"/>
    </source>
</evidence>
<dbReference type="GO" id="GO:0004519">
    <property type="term" value="F:endonuclease activity"/>
    <property type="evidence" value="ECO:0007669"/>
    <property type="project" value="UniProtKB-KW"/>
</dbReference>
<name>A0A9I9DJ81_CUCME</name>
<dbReference type="EnsemblPlants" id="MELO3C018779.2.1">
    <property type="protein sequence ID" value="MELO3C018779.2.1"/>
    <property type="gene ID" value="MELO3C018779.2"/>
</dbReference>
<evidence type="ECO:0000256" key="4">
    <source>
        <dbReference type="ARBA" id="ARBA00022759"/>
    </source>
</evidence>